<dbReference type="EMBL" id="CBWP010000087">
    <property type="protein sequence ID" value="CDL41720.1"/>
    <property type="molecule type" value="Genomic_DNA"/>
</dbReference>
<comment type="caution">
    <text evidence="1">The sequence shown here is derived from an EMBL/GenBank/DDBJ whole genome shotgun (WGS) entry which is preliminary data.</text>
</comment>
<dbReference type="Proteomes" id="UP000019194">
    <property type="component" value="Unassembled WGS sequence"/>
</dbReference>
<organism evidence="1 2">
    <name type="scientific">Citrobacter freundii</name>
    <dbReference type="NCBI Taxonomy" id="546"/>
    <lineage>
        <taxon>Bacteria</taxon>
        <taxon>Pseudomonadati</taxon>
        <taxon>Pseudomonadota</taxon>
        <taxon>Gammaproteobacteria</taxon>
        <taxon>Enterobacterales</taxon>
        <taxon>Enterobacteriaceae</taxon>
        <taxon>Citrobacter</taxon>
        <taxon>Citrobacter freundii complex</taxon>
    </lineage>
</organism>
<proteinExistence type="predicted"/>
<evidence type="ECO:0000313" key="1">
    <source>
        <dbReference type="EMBL" id="CDL41720.1"/>
    </source>
</evidence>
<evidence type="ECO:0000313" key="2">
    <source>
        <dbReference type="Proteomes" id="UP000019194"/>
    </source>
</evidence>
<sequence length="41" mass="4670">MLAKIQSFCDADLISLAGRYNLLPNIPRIFKYFNNNEIPGV</sequence>
<name>A0A7G2IX98_CITFR</name>
<reference evidence="1 2" key="1">
    <citation type="submission" date="2013-10" db="EMBL/GenBank/DDBJ databases">
        <title>Antibiotic resistance diversity of beta-lactamase producers in the General Hospital Vienna.</title>
        <authorList>
            <person name="Barisic I."/>
            <person name="Mitteregger D."/>
            <person name="Hirschl A.M."/>
            <person name="Noehammer C."/>
            <person name="Wiesinger-Mayr H."/>
        </authorList>
    </citation>
    <scope>NUCLEOTIDE SEQUENCE [LARGE SCALE GENOMIC DNA]</scope>
    <source>
        <strain evidence="1 2">ISC11</strain>
    </source>
</reference>
<accession>A0A7G2IX98</accession>
<dbReference type="AlphaFoldDB" id="A0A7G2IX98"/>
<protein>
    <submittedName>
        <fullName evidence="1">Uncharacterized protein</fullName>
    </submittedName>
</protein>